<dbReference type="Gene3D" id="3.30.230.10">
    <property type="match status" value="1"/>
</dbReference>
<reference evidence="1 2" key="1">
    <citation type="submission" date="2019-06" db="EMBL/GenBank/DDBJ databases">
        <title>Quisquiliibacterium sp. nov., isolated from a maize field.</title>
        <authorList>
            <person name="Lin S.-Y."/>
            <person name="Tsai C.-F."/>
            <person name="Young C.-C."/>
        </authorList>
    </citation>
    <scope>NUCLEOTIDE SEQUENCE [LARGE SCALE GENOMIC DNA]</scope>
    <source>
        <strain evidence="1 2">CC-CFT501</strain>
    </source>
</reference>
<protein>
    <submittedName>
        <fullName evidence="1">Uncharacterized protein</fullName>
    </submittedName>
</protein>
<comment type="caution">
    <text evidence="1">The sequence shown here is derived from an EMBL/GenBank/DDBJ whole genome shotgun (WGS) entry which is preliminary data.</text>
</comment>
<dbReference type="InterPro" id="IPR014721">
    <property type="entry name" value="Ribsml_uS5_D2-typ_fold_subgr"/>
</dbReference>
<dbReference type="PROSITE" id="PS00648">
    <property type="entry name" value="RIBONUCLEASE_P"/>
    <property type="match status" value="1"/>
</dbReference>
<dbReference type="InterPro" id="IPR020539">
    <property type="entry name" value="RNase_P_CS"/>
</dbReference>
<dbReference type="EMBL" id="VDUY01000005">
    <property type="protein sequence ID" value="TXL64765.1"/>
    <property type="molecule type" value="Genomic_DNA"/>
</dbReference>
<dbReference type="OrthoDB" id="398329at2"/>
<dbReference type="AlphaFoldDB" id="A0A5C8NUC2"/>
<dbReference type="Proteomes" id="UP000321548">
    <property type="component" value="Unassembled WGS sequence"/>
</dbReference>
<accession>A0A5C8NUC2</accession>
<evidence type="ECO:0000313" key="1">
    <source>
        <dbReference type="EMBL" id="TXL64765.1"/>
    </source>
</evidence>
<proteinExistence type="predicted"/>
<organism evidence="1 2">
    <name type="scientific">Zeimonas arvi</name>
    <dbReference type="NCBI Taxonomy" id="2498847"/>
    <lineage>
        <taxon>Bacteria</taxon>
        <taxon>Pseudomonadati</taxon>
        <taxon>Pseudomonadota</taxon>
        <taxon>Betaproteobacteria</taxon>
        <taxon>Burkholderiales</taxon>
        <taxon>Burkholderiaceae</taxon>
        <taxon>Zeimonas</taxon>
    </lineage>
</organism>
<evidence type="ECO:0000313" key="2">
    <source>
        <dbReference type="Proteomes" id="UP000321548"/>
    </source>
</evidence>
<dbReference type="GO" id="GO:0004526">
    <property type="term" value="F:ribonuclease P activity"/>
    <property type="evidence" value="ECO:0007669"/>
    <property type="project" value="InterPro"/>
</dbReference>
<sequence>MHWKPLPASDAGTACAGVLFLAVPKRQLVRAVDRNLIRRIAREAWRASGLSRQPLAVLVKLRRRPDWFAEAGVRRRRKGVREELDALFADLGLQRTAWQRNSVTLRRGTP</sequence>
<name>A0A5C8NUC2_9BURK</name>
<keyword evidence="2" id="KW-1185">Reference proteome</keyword>
<gene>
    <name evidence="1" type="ORF">FHP08_13590</name>
</gene>